<dbReference type="Pfam" id="PF07173">
    <property type="entry name" value="GRDP-like"/>
    <property type="match status" value="1"/>
</dbReference>
<feature type="compositionally biased region" description="Polar residues" evidence="1">
    <location>
        <begin position="515"/>
        <end position="537"/>
    </location>
</feature>
<evidence type="ECO:0000313" key="3">
    <source>
        <dbReference type="EMBL" id="CAL1714286.1"/>
    </source>
</evidence>
<dbReference type="PANTHER" id="PTHR34365:SF7">
    <property type="entry name" value="GLYCINE-RICH DOMAIN-CONTAINING PROTEIN 1"/>
    <property type="match status" value="1"/>
</dbReference>
<evidence type="ECO:0000256" key="1">
    <source>
        <dbReference type="SAM" id="MobiDB-lite"/>
    </source>
</evidence>
<keyword evidence="2" id="KW-0472">Membrane</keyword>
<feature type="region of interest" description="Disordered" evidence="1">
    <location>
        <begin position="515"/>
        <end position="556"/>
    </location>
</feature>
<feature type="region of interest" description="Disordered" evidence="1">
    <location>
        <begin position="562"/>
        <end position="581"/>
    </location>
</feature>
<protein>
    <submittedName>
        <fullName evidence="3">Uncharacterized protein</fullName>
    </submittedName>
</protein>
<dbReference type="Proteomes" id="UP001497453">
    <property type="component" value="Chromosome 8"/>
</dbReference>
<sequence>MSGKVDSKQPPPAYIATADAGNSQSDSPPPSYSAPKSYKIGSHTLGSPLVDVDQLKAHLALLHAFKLLRTDIQSKSAEELKLPRVVNLLDENKRWAWFVGLAVERFQRWVKTVKYTSEISEWIEQELPPLDVLMVWHAYLLNPIWYHEDCKRLPALKVLSDLKDRLLTAVVRIGDIRSHVPSAERTSSWHKQTGTYFDPLESTSHMSHRDVECPYCWKLIKTPLITDKDTGYLQTKFAITCSSCRKHITKEILAISKFAQDLVMVVDPEGAPFKHGKQGYLAGSVSTAADPFNAKAAVLVKNALLNNKVLFPKPMPASIHWHEMRTKILKRTDSSISILHREVTACIRLPRRRNRILSAYIDDLPFSIELVSAVLRQGSFIDKMHDFAWTEPGYFDDAVDEVVLVHAIARYHAFLDLMSSSPTALFVPTLDIDLAWHTHQMMGGNYSDQCVTYIRKLVDHDDKIEENYLANAFDITCRAWQERFKIPYMHCGCPLPGDTIGQKLTRLTNRLSISRLSDPTGTSLHPPNHTDALSATHPSEHNSVELNSPSATAARKARLQKLKQRRERDAKKVEQGKMDKEAYDRGSAHDAAFLYPVPFYYPPVIGCAAFSPGVGNAGVGSACAVRRGLFKWWMWRRCRRRRLWRWRWRWMRRWRWWRRLWRRRRWWWLSIVLVLFCYYLREETVFHYA</sequence>
<feature type="region of interest" description="Disordered" evidence="1">
    <location>
        <begin position="1"/>
        <end position="37"/>
    </location>
</feature>
<dbReference type="PANTHER" id="PTHR34365">
    <property type="entry name" value="ENOLASE (DUF1399)"/>
    <property type="match status" value="1"/>
</dbReference>
<accession>A0ABP1E2J4</accession>
<organism evidence="3 4">
    <name type="scientific">Somion occarium</name>
    <dbReference type="NCBI Taxonomy" id="3059160"/>
    <lineage>
        <taxon>Eukaryota</taxon>
        <taxon>Fungi</taxon>
        <taxon>Dikarya</taxon>
        <taxon>Basidiomycota</taxon>
        <taxon>Agaricomycotina</taxon>
        <taxon>Agaricomycetes</taxon>
        <taxon>Polyporales</taxon>
        <taxon>Cerrenaceae</taxon>
        <taxon>Somion</taxon>
    </lineage>
</organism>
<keyword evidence="2" id="KW-1133">Transmembrane helix</keyword>
<dbReference type="InterPro" id="IPR009836">
    <property type="entry name" value="GRDP-like"/>
</dbReference>
<keyword evidence="4" id="KW-1185">Reference proteome</keyword>
<evidence type="ECO:0000256" key="2">
    <source>
        <dbReference type="SAM" id="Phobius"/>
    </source>
</evidence>
<feature type="transmembrane region" description="Helical" evidence="2">
    <location>
        <begin position="665"/>
        <end position="681"/>
    </location>
</feature>
<reference evidence="4" key="1">
    <citation type="submission" date="2024-04" db="EMBL/GenBank/DDBJ databases">
        <authorList>
            <person name="Shaw F."/>
            <person name="Minotto A."/>
        </authorList>
    </citation>
    <scope>NUCLEOTIDE SEQUENCE [LARGE SCALE GENOMIC DNA]</scope>
</reference>
<dbReference type="EMBL" id="OZ037951">
    <property type="protein sequence ID" value="CAL1714286.1"/>
    <property type="molecule type" value="Genomic_DNA"/>
</dbReference>
<evidence type="ECO:0000313" key="4">
    <source>
        <dbReference type="Proteomes" id="UP001497453"/>
    </source>
</evidence>
<keyword evidence="2" id="KW-0812">Transmembrane</keyword>
<name>A0ABP1E2J4_9APHY</name>
<feature type="compositionally biased region" description="Basic and acidic residues" evidence="1">
    <location>
        <begin position="566"/>
        <end position="581"/>
    </location>
</feature>
<gene>
    <name evidence="3" type="ORF">GFSPODELE1_LOCUS9701</name>
</gene>
<proteinExistence type="predicted"/>